<dbReference type="RefSeq" id="WP_064302734.1">
    <property type="nucleotide sequence ID" value="NZ_LUCV01000015.1"/>
</dbReference>
<dbReference type="Pfam" id="PF11804">
    <property type="entry name" value="DUF3325"/>
    <property type="match status" value="1"/>
</dbReference>
<dbReference type="Proteomes" id="UP000077752">
    <property type="component" value="Unassembled WGS sequence"/>
</dbReference>
<name>A0A177SRA9_PSEPU</name>
<keyword evidence="1" id="KW-0472">Membrane</keyword>
<protein>
    <recommendedName>
        <fullName evidence="4">DUF3325 domain-containing protein</fullName>
    </recommendedName>
</protein>
<keyword evidence="1" id="KW-1133">Transmembrane helix</keyword>
<proteinExistence type="predicted"/>
<keyword evidence="1" id="KW-0812">Transmembrane</keyword>
<evidence type="ECO:0000256" key="1">
    <source>
        <dbReference type="SAM" id="Phobius"/>
    </source>
</evidence>
<evidence type="ECO:0008006" key="4">
    <source>
        <dbReference type="Google" id="ProtNLM"/>
    </source>
</evidence>
<feature type="transmembrane region" description="Helical" evidence="1">
    <location>
        <begin position="88"/>
        <end position="107"/>
    </location>
</feature>
<evidence type="ECO:0000313" key="2">
    <source>
        <dbReference type="EMBL" id="OAI92871.1"/>
    </source>
</evidence>
<dbReference type="AlphaFoldDB" id="A0A177SRA9"/>
<accession>A0A177SRA9</accession>
<comment type="caution">
    <text evidence="2">The sequence shown here is derived from an EMBL/GenBank/DDBJ whole genome shotgun (WGS) entry which is preliminary data.</text>
</comment>
<reference evidence="2 3" key="1">
    <citation type="submission" date="2016-03" db="EMBL/GenBank/DDBJ databases">
        <title>Draft Genome Assembly of Pseudomonas putida strain CBF10-2.</title>
        <authorList>
            <person name="Iyer R.S."/>
            <person name="Damania A."/>
        </authorList>
    </citation>
    <scope>NUCLEOTIDE SEQUENCE [LARGE SCALE GENOMIC DNA]</scope>
    <source>
        <strain evidence="2 3">CBF10-2</strain>
    </source>
</reference>
<feature type="transmembrane region" description="Helical" evidence="1">
    <location>
        <begin position="62"/>
        <end position="82"/>
    </location>
</feature>
<sequence>MLAIALFAFAGCAALCLAMDKHFSELLGRKPRPGQTLGLRLAGWLLLALALAAAVRHAGWAIGLAELFGLLMASLCLWVFALPYRPRWLLGLAALSLVLAPFSALGLI</sequence>
<feature type="transmembrane region" description="Helical" evidence="1">
    <location>
        <begin position="37"/>
        <end position="55"/>
    </location>
</feature>
<evidence type="ECO:0000313" key="3">
    <source>
        <dbReference type="Proteomes" id="UP000077752"/>
    </source>
</evidence>
<gene>
    <name evidence="2" type="ORF">AYO28_16760</name>
</gene>
<dbReference type="EMBL" id="LUCV01000015">
    <property type="protein sequence ID" value="OAI92871.1"/>
    <property type="molecule type" value="Genomic_DNA"/>
</dbReference>
<dbReference type="InterPro" id="IPR021762">
    <property type="entry name" value="DUF3325"/>
</dbReference>
<organism evidence="2 3">
    <name type="scientific">Pseudomonas putida</name>
    <name type="common">Arthrobacter siderocapsulatus</name>
    <dbReference type="NCBI Taxonomy" id="303"/>
    <lineage>
        <taxon>Bacteria</taxon>
        <taxon>Pseudomonadati</taxon>
        <taxon>Pseudomonadota</taxon>
        <taxon>Gammaproteobacteria</taxon>
        <taxon>Pseudomonadales</taxon>
        <taxon>Pseudomonadaceae</taxon>
        <taxon>Pseudomonas</taxon>
    </lineage>
</organism>